<evidence type="ECO:0000313" key="2">
    <source>
        <dbReference type="EMBL" id="KAG7514513.1"/>
    </source>
</evidence>
<sequence>MHWLHLCLFSSGFLLCEVAAQETNVLIPNFKLTLPLLTLSVTKRPRDADTSAEADFLFSNVNEKQVRRCFQRFLFLFYQKYCVSANCHRCFAINASGFEPFCHPDLVHNML</sequence>
<feature type="signal peptide" evidence="1">
    <location>
        <begin position="1"/>
        <end position="20"/>
    </location>
</feature>
<keyword evidence="3" id="KW-1185">Reference proteome</keyword>
<dbReference type="Proteomes" id="UP000693946">
    <property type="component" value="Linkage Group LG14"/>
</dbReference>
<comment type="caution">
    <text evidence="2">The sequence shown here is derived from an EMBL/GenBank/DDBJ whole genome shotgun (WGS) entry which is preliminary data.</text>
</comment>
<dbReference type="AlphaFoldDB" id="A0AAV6SCB2"/>
<keyword evidence="1" id="KW-0732">Signal</keyword>
<evidence type="ECO:0000313" key="3">
    <source>
        <dbReference type="Proteomes" id="UP000693946"/>
    </source>
</evidence>
<proteinExistence type="predicted"/>
<reference evidence="2 3" key="1">
    <citation type="journal article" date="2021" name="Sci. Rep.">
        <title>Chromosome anchoring in Senegalese sole (Solea senegalensis) reveals sex-associated markers and genome rearrangements in flatfish.</title>
        <authorList>
            <person name="Guerrero-Cozar I."/>
            <person name="Gomez-Garrido J."/>
            <person name="Berbel C."/>
            <person name="Martinez-Blanch J.F."/>
            <person name="Alioto T."/>
            <person name="Claros M.G."/>
            <person name="Gagnaire P.A."/>
            <person name="Manchado M."/>
        </authorList>
    </citation>
    <scope>NUCLEOTIDE SEQUENCE [LARGE SCALE GENOMIC DNA]</scope>
    <source>
        <strain evidence="2">Sse05_10M</strain>
    </source>
</reference>
<organism evidence="2 3">
    <name type="scientific">Solea senegalensis</name>
    <name type="common">Senegalese sole</name>
    <dbReference type="NCBI Taxonomy" id="28829"/>
    <lineage>
        <taxon>Eukaryota</taxon>
        <taxon>Metazoa</taxon>
        <taxon>Chordata</taxon>
        <taxon>Craniata</taxon>
        <taxon>Vertebrata</taxon>
        <taxon>Euteleostomi</taxon>
        <taxon>Actinopterygii</taxon>
        <taxon>Neopterygii</taxon>
        <taxon>Teleostei</taxon>
        <taxon>Neoteleostei</taxon>
        <taxon>Acanthomorphata</taxon>
        <taxon>Carangaria</taxon>
        <taxon>Pleuronectiformes</taxon>
        <taxon>Pleuronectoidei</taxon>
        <taxon>Soleidae</taxon>
        <taxon>Solea</taxon>
    </lineage>
</organism>
<name>A0AAV6SCB2_SOLSE</name>
<evidence type="ECO:0000256" key="1">
    <source>
        <dbReference type="SAM" id="SignalP"/>
    </source>
</evidence>
<dbReference type="EMBL" id="JAGKHQ010000006">
    <property type="protein sequence ID" value="KAG7514513.1"/>
    <property type="molecule type" value="Genomic_DNA"/>
</dbReference>
<gene>
    <name evidence="2" type="ORF">JOB18_035968</name>
</gene>
<accession>A0AAV6SCB2</accession>
<protein>
    <submittedName>
        <fullName evidence="2">Uncharacterized protein</fullName>
    </submittedName>
</protein>
<feature type="chain" id="PRO_5043563330" evidence="1">
    <location>
        <begin position="21"/>
        <end position="111"/>
    </location>
</feature>